<gene>
    <name evidence="1" type="ORF">HNP91_001686</name>
</gene>
<proteinExistence type="predicted"/>
<sequence>MGPIHIFVENVLQELFFEEGPLNELLKDIYSSLMIYTYGEDTPNETNNWMAACDETCCPYLIIKDTTSSYGLSKCSRLDTDNLVYARIEIESWYLAGLTRNVCTDFNMEYVDTTNNLDKDMFEDMIPNNHKDSKINFMTEILSVYDVNHAKDSNDSFNEFYNNFIENPRI</sequence>
<reference evidence="1 2" key="1">
    <citation type="submission" date="2020-07" db="EMBL/GenBank/DDBJ databases">
        <title>Genomic Encyclopedia of Type Strains, Phase IV (KMG-V): Genome sequencing to study the core and pangenomes of soil and plant-associated prokaryotes.</title>
        <authorList>
            <person name="Whitman W."/>
        </authorList>
    </citation>
    <scope>NUCLEOTIDE SEQUENCE [LARGE SCALE GENOMIC DNA]</scope>
    <source>
        <strain evidence="1 2">C9</strain>
    </source>
</reference>
<evidence type="ECO:0000313" key="1">
    <source>
        <dbReference type="EMBL" id="MBA2860855.1"/>
    </source>
</evidence>
<comment type="caution">
    <text evidence="1">The sequence shown here is derived from an EMBL/GenBank/DDBJ whole genome shotgun (WGS) entry which is preliminary data.</text>
</comment>
<evidence type="ECO:0000313" key="2">
    <source>
        <dbReference type="Proteomes" id="UP000568063"/>
    </source>
</evidence>
<dbReference type="Proteomes" id="UP000568063">
    <property type="component" value="Unassembled WGS sequence"/>
</dbReference>
<name>A0A7J9PC81_METMI</name>
<dbReference type="EMBL" id="JACDUM010000003">
    <property type="protein sequence ID" value="MBA2860855.1"/>
    <property type="molecule type" value="Genomic_DNA"/>
</dbReference>
<dbReference type="RefSeq" id="WP_181522011.1">
    <property type="nucleotide sequence ID" value="NZ_JACDUM010000003.1"/>
</dbReference>
<accession>A0A7J9PC81</accession>
<dbReference type="AlphaFoldDB" id="A0A7J9PC81"/>
<organism evidence="1 2">
    <name type="scientific">Methanococcus maripaludis</name>
    <name type="common">Methanococcus deltae</name>
    <dbReference type="NCBI Taxonomy" id="39152"/>
    <lineage>
        <taxon>Archaea</taxon>
        <taxon>Methanobacteriati</taxon>
        <taxon>Methanobacteriota</taxon>
        <taxon>Methanomada group</taxon>
        <taxon>Methanococci</taxon>
        <taxon>Methanococcales</taxon>
        <taxon>Methanococcaceae</taxon>
        <taxon>Methanococcus</taxon>
    </lineage>
</organism>
<protein>
    <submittedName>
        <fullName evidence="1">Disulfide oxidoreductase YuzD</fullName>
    </submittedName>
</protein>